<name>A0AAW1WX75_RUBAR</name>
<evidence type="ECO:0000259" key="1">
    <source>
        <dbReference type="Pfam" id="PF14392"/>
    </source>
</evidence>
<dbReference type="Pfam" id="PF14392">
    <property type="entry name" value="zf-CCHC_4"/>
    <property type="match status" value="1"/>
</dbReference>
<evidence type="ECO:0000313" key="2">
    <source>
        <dbReference type="EMBL" id="KAK9928645.1"/>
    </source>
</evidence>
<dbReference type="EMBL" id="JBEDUW010000005">
    <property type="protein sequence ID" value="KAK9928645.1"/>
    <property type="molecule type" value="Genomic_DNA"/>
</dbReference>
<dbReference type="AlphaFoldDB" id="A0AAW1WX75"/>
<evidence type="ECO:0000313" key="3">
    <source>
        <dbReference type="Proteomes" id="UP001457282"/>
    </source>
</evidence>
<reference evidence="2 3" key="1">
    <citation type="journal article" date="2023" name="G3 (Bethesda)">
        <title>A chromosome-length genome assembly and annotation of blackberry (Rubus argutus, cv. 'Hillquist').</title>
        <authorList>
            <person name="Bruna T."/>
            <person name="Aryal R."/>
            <person name="Dudchenko O."/>
            <person name="Sargent D.J."/>
            <person name="Mead D."/>
            <person name="Buti M."/>
            <person name="Cavallini A."/>
            <person name="Hytonen T."/>
            <person name="Andres J."/>
            <person name="Pham M."/>
            <person name="Weisz D."/>
            <person name="Mascagni F."/>
            <person name="Usai G."/>
            <person name="Natali L."/>
            <person name="Bassil N."/>
            <person name="Fernandez G.E."/>
            <person name="Lomsadze A."/>
            <person name="Armour M."/>
            <person name="Olukolu B."/>
            <person name="Poorten T."/>
            <person name="Britton C."/>
            <person name="Davik J."/>
            <person name="Ashrafi H."/>
            <person name="Aiden E.L."/>
            <person name="Borodovsky M."/>
            <person name="Worthington M."/>
        </authorList>
    </citation>
    <scope>NUCLEOTIDE SEQUENCE [LARGE SCALE GENOMIC DNA]</scope>
    <source>
        <strain evidence="2">PI 553951</strain>
    </source>
</reference>
<dbReference type="InterPro" id="IPR025836">
    <property type="entry name" value="Zn_knuckle_CX2CX4HX4C"/>
</dbReference>
<protein>
    <recommendedName>
        <fullName evidence="1">Zinc knuckle CX2CX4HX4C domain-containing protein</fullName>
    </recommendedName>
</protein>
<organism evidence="2 3">
    <name type="scientific">Rubus argutus</name>
    <name type="common">Southern blackberry</name>
    <dbReference type="NCBI Taxonomy" id="59490"/>
    <lineage>
        <taxon>Eukaryota</taxon>
        <taxon>Viridiplantae</taxon>
        <taxon>Streptophyta</taxon>
        <taxon>Embryophyta</taxon>
        <taxon>Tracheophyta</taxon>
        <taxon>Spermatophyta</taxon>
        <taxon>Magnoliopsida</taxon>
        <taxon>eudicotyledons</taxon>
        <taxon>Gunneridae</taxon>
        <taxon>Pentapetalae</taxon>
        <taxon>rosids</taxon>
        <taxon>fabids</taxon>
        <taxon>Rosales</taxon>
        <taxon>Rosaceae</taxon>
        <taxon>Rosoideae</taxon>
        <taxon>Rosoideae incertae sedis</taxon>
        <taxon>Rubus</taxon>
    </lineage>
</organism>
<proteinExistence type="predicted"/>
<keyword evidence="3" id="KW-1185">Reference proteome</keyword>
<comment type="caution">
    <text evidence="2">The sequence shown here is derived from an EMBL/GenBank/DDBJ whole genome shotgun (WGS) entry which is preliminary data.</text>
</comment>
<accession>A0AAW1WX75</accession>
<feature type="domain" description="Zinc knuckle CX2CX4HX4C" evidence="1">
    <location>
        <begin position="21"/>
        <end position="65"/>
    </location>
</feature>
<gene>
    <name evidence="2" type="ORF">M0R45_025769</name>
</gene>
<dbReference type="Proteomes" id="UP001457282">
    <property type="component" value="Unassembled WGS sequence"/>
</dbReference>
<sequence length="84" mass="9616">MDDPLEREEGSYSFLRVRILLDARDPLPTGYQLPRDDGTLKWVSFSYEKLSDFCYVYGRLGHVDKPKGPCPFGADPDNPEIEYG</sequence>